<evidence type="ECO:0000313" key="2">
    <source>
        <dbReference type="EMBL" id="BAN20614.1"/>
    </source>
</evidence>
<protein>
    <recommendedName>
        <fullName evidence="1">CHK kinase-like domain-containing protein</fullName>
    </recommendedName>
</protein>
<dbReference type="EMBL" id="AK417399">
    <property type="protein sequence ID" value="BAN20614.1"/>
    <property type="molecule type" value="mRNA"/>
</dbReference>
<dbReference type="PANTHER" id="PTHR11012:SF56">
    <property type="entry name" value="CHK KINASE-LIKE DOMAIN-CONTAINING PROTEIN-RELATED"/>
    <property type="match status" value="1"/>
</dbReference>
<dbReference type="SUPFAM" id="SSF56112">
    <property type="entry name" value="Protein kinase-like (PK-like)"/>
    <property type="match status" value="1"/>
</dbReference>
<name>R4WDB1_RIPPE</name>
<sequence length="405" mass="47359">MLHQEDEEWVKETLVESERKKCISRVLQLDADYAVAKGNNYVSDIYRLSLKLVNHSGEIENRSLMYKIIPNVEDDTKLPEIRELHVFDNEIKMYSEVLPAMERLLLEKDPTAEPLWPRLVGFKRNYEGLLIEDISTQGYKMEDRTKGLDFEYICIALQALARFHALAAVLIERGELSTADFDEYPFMKDMNKCREMAEKMSRDYRKTLESWKGEWSELSSGVVEFCDALPDRLWEVTRRDESKFFTLNHGDYWVNNILFKKDPSGKPTTIKMIDFQLCFCNNPCLDVNYLISSSLRPEYFDRKGELLKVYYNSLSKDLKLFDYKEIPTFDFIQESYKKTSVFGANIALAIRPYMTCAVAPFELKKEHPEFDVSELLYLVLQHGGDYVQRSTKAAIKQFKEQGLIK</sequence>
<dbReference type="InterPro" id="IPR011009">
    <property type="entry name" value="Kinase-like_dom_sf"/>
</dbReference>
<organism evidence="2">
    <name type="scientific">Riptortus pedestris</name>
    <name type="common">Bean bug</name>
    <dbReference type="NCBI Taxonomy" id="329032"/>
    <lineage>
        <taxon>Eukaryota</taxon>
        <taxon>Metazoa</taxon>
        <taxon>Ecdysozoa</taxon>
        <taxon>Arthropoda</taxon>
        <taxon>Hexapoda</taxon>
        <taxon>Insecta</taxon>
        <taxon>Pterygota</taxon>
        <taxon>Neoptera</taxon>
        <taxon>Paraneoptera</taxon>
        <taxon>Hemiptera</taxon>
        <taxon>Heteroptera</taxon>
        <taxon>Panheteroptera</taxon>
        <taxon>Pentatomomorpha</taxon>
        <taxon>Coreoidea</taxon>
        <taxon>Alydidae</taxon>
        <taxon>Riptortus</taxon>
    </lineage>
</organism>
<dbReference type="AlphaFoldDB" id="R4WDB1"/>
<dbReference type="Pfam" id="PF02958">
    <property type="entry name" value="EcKL"/>
    <property type="match status" value="1"/>
</dbReference>
<dbReference type="InterPro" id="IPR004119">
    <property type="entry name" value="EcKL"/>
</dbReference>
<dbReference type="InterPro" id="IPR015897">
    <property type="entry name" value="CHK_kinase-like"/>
</dbReference>
<reference evidence="2" key="1">
    <citation type="journal article" date="2013" name="PLoS ONE">
        <title>Gene expression in gut symbiotic organ of stinkbug affected by extracellular bacterial symbiont.</title>
        <authorList>
            <person name="Futahashi R."/>
            <person name="Tanaka K."/>
            <person name="Tanahashi M."/>
            <person name="Nikoh N."/>
            <person name="Kikuchi Y."/>
            <person name="Lee B.L."/>
            <person name="Fukatsu T."/>
        </authorList>
    </citation>
    <scope>NUCLEOTIDE SEQUENCE</scope>
    <source>
        <tissue evidence="2">Midgut</tissue>
    </source>
</reference>
<dbReference type="PANTHER" id="PTHR11012">
    <property type="entry name" value="PROTEIN KINASE-LIKE DOMAIN-CONTAINING"/>
    <property type="match status" value="1"/>
</dbReference>
<evidence type="ECO:0000259" key="1">
    <source>
        <dbReference type="SMART" id="SM00587"/>
    </source>
</evidence>
<proteinExistence type="evidence at transcript level"/>
<accession>R4WDB1</accession>
<dbReference type="Gene3D" id="3.90.1200.10">
    <property type="match status" value="1"/>
</dbReference>
<dbReference type="SMART" id="SM00587">
    <property type="entry name" value="CHK"/>
    <property type="match status" value="1"/>
</dbReference>
<feature type="domain" description="CHK kinase-like" evidence="1">
    <location>
        <begin position="129"/>
        <end position="320"/>
    </location>
</feature>